<name>A0A3N0BIS8_9ACTN</name>
<dbReference type="AlphaFoldDB" id="A0A3N0BIS8"/>
<dbReference type="Gene3D" id="3.40.960.10">
    <property type="entry name" value="VSR Endonuclease"/>
    <property type="match status" value="1"/>
</dbReference>
<comment type="caution">
    <text evidence="1">The sequence shown here is derived from an EMBL/GenBank/DDBJ whole genome shotgun (WGS) entry which is preliminary data.</text>
</comment>
<organism evidence="1 2">
    <name type="scientific">Paraeggerthella hongkongensis</name>
    <dbReference type="NCBI Taxonomy" id="230658"/>
    <lineage>
        <taxon>Bacteria</taxon>
        <taxon>Bacillati</taxon>
        <taxon>Actinomycetota</taxon>
        <taxon>Coriobacteriia</taxon>
        <taxon>Eggerthellales</taxon>
        <taxon>Eggerthellaceae</taxon>
        <taxon>Paraeggerthella</taxon>
    </lineage>
</organism>
<sequence>MKTVVSHKSALEYWRSIASDAGAARQACRAGGLPAKAPSASEVRAVQRACCRTMSAPLHVLSHDGRRGRSDNLVVHQLSEIPGGSLRRVDAPGLEGGVFVTSPELTFIQVSGMLDFPHAVHLGFELCGTYAPDESQPFGVRGRQPLTTPEKLAAFRAKAAHVRGSAQARSALPYVLANSASPRESTLAMLATLPYARGGSMLAQPVMNSAVAPGKRHQGITGKSHFRCDLLWPEQNVVVEYDSTLCHTGAERIARDASRRNALEAMGLTVVTATWRQVANYQEYNRFVKILAGHLRTRIRPGCSNYAQRQFALRRALLS</sequence>
<dbReference type="EMBL" id="QICD01000003">
    <property type="protein sequence ID" value="RNL48138.1"/>
    <property type="molecule type" value="Genomic_DNA"/>
</dbReference>
<keyword evidence="2" id="KW-1185">Reference proteome</keyword>
<gene>
    <name evidence="1" type="ORF">DMP08_02995</name>
</gene>
<dbReference type="Proteomes" id="UP000278632">
    <property type="component" value="Unassembled WGS sequence"/>
</dbReference>
<evidence type="ECO:0000313" key="1">
    <source>
        <dbReference type="EMBL" id="RNL48138.1"/>
    </source>
</evidence>
<evidence type="ECO:0008006" key="3">
    <source>
        <dbReference type="Google" id="ProtNLM"/>
    </source>
</evidence>
<accession>A0A3N0BIS8</accession>
<dbReference type="OrthoDB" id="3177977at2"/>
<evidence type="ECO:0000313" key="2">
    <source>
        <dbReference type="Proteomes" id="UP000278632"/>
    </source>
</evidence>
<protein>
    <recommendedName>
        <fullName evidence="3">DUF559 domain-containing protein</fullName>
    </recommendedName>
</protein>
<proteinExistence type="predicted"/>
<reference evidence="2" key="1">
    <citation type="submission" date="2018-05" db="EMBL/GenBank/DDBJ databases">
        <title>Genome Sequencing of selected type strains of the family Eggerthellaceae.</title>
        <authorList>
            <person name="Danylec N."/>
            <person name="Stoll D.A."/>
            <person name="Doetsch A."/>
            <person name="Huch M."/>
        </authorList>
    </citation>
    <scope>NUCLEOTIDE SEQUENCE [LARGE SCALE GENOMIC DNA]</scope>
    <source>
        <strain evidence="2">DSM 16106</strain>
    </source>
</reference>